<name>A0ABU6L8Z3_9GAMM</name>
<keyword evidence="3" id="KW-1185">Reference proteome</keyword>
<comment type="caution">
    <text evidence="2">The sequence shown here is derived from an EMBL/GenBank/DDBJ whole genome shotgun (WGS) entry which is preliminary data.</text>
</comment>
<keyword evidence="1" id="KW-1133">Transmembrane helix</keyword>
<dbReference type="Proteomes" id="UP001306119">
    <property type="component" value="Unassembled WGS sequence"/>
</dbReference>
<proteinExistence type="predicted"/>
<gene>
    <name evidence="2" type="ORF">VXS06_14775</name>
</gene>
<evidence type="ECO:0000256" key="1">
    <source>
        <dbReference type="SAM" id="Phobius"/>
    </source>
</evidence>
<accession>A0ABU6L8Z3</accession>
<protein>
    <submittedName>
        <fullName evidence="2">Uncharacterized protein</fullName>
    </submittedName>
</protein>
<keyword evidence="1" id="KW-0812">Transmembrane</keyword>
<dbReference type="EMBL" id="JAYXUG010000013">
    <property type="protein sequence ID" value="MEC6833029.1"/>
    <property type="molecule type" value="Genomic_DNA"/>
</dbReference>
<dbReference type="RefSeq" id="WP_327775329.1">
    <property type="nucleotide sequence ID" value="NZ_JAYXUG010000013.1"/>
</dbReference>
<evidence type="ECO:0000313" key="2">
    <source>
        <dbReference type="EMBL" id="MEC6833029.1"/>
    </source>
</evidence>
<keyword evidence="1" id="KW-0472">Membrane</keyword>
<evidence type="ECO:0000313" key="3">
    <source>
        <dbReference type="Proteomes" id="UP001306119"/>
    </source>
</evidence>
<sequence>MLDNHWSAKVFVIASRLVLVVMFAFFVSCAVGWVYYGSMEWRGKQEAAYLSEINMAVPANEAAKVTK</sequence>
<reference evidence="2 3" key="1">
    <citation type="submission" date="2024-01" db="EMBL/GenBank/DDBJ databases">
        <title>Active colonisers of the gastrointestinal tract of Atlantic salmon farmed in a warm water region.</title>
        <authorList>
            <person name="Bowman J.P."/>
        </authorList>
    </citation>
    <scope>NUCLEOTIDE SEQUENCE [LARGE SCALE GENOMIC DNA]</scope>
    <source>
        <strain evidence="2 3">S3MW1</strain>
    </source>
</reference>
<organism evidence="2 3">
    <name type="scientific">Photobacterium toruni</name>
    <dbReference type="NCBI Taxonomy" id="1935446"/>
    <lineage>
        <taxon>Bacteria</taxon>
        <taxon>Pseudomonadati</taxon>
        <taxon>Pseudomonadota</taxon>
        <taxon>Gammaproteobacteria</taxon>
        <taxon>Vibrionales</taxon>
        <taxon>Vibrionaceae</taxon>
        <taxon>Photobacterium</taxon>
    </lineage>
</organism>
<feature type="transmembrane region" description="Helical" evidence="1">
    <location>
        <begin position="12"/>
        <end position="36"/>
    </location>
</feature>